<dbReference type="SUPFAM" id="SSF141371">
    <property type="entry name" value="PilZ domain-like"/>
    <property type="match status" value="1"/>
</dbReference>
<keyword evidence="2" id="KW-1185">Reference proteome</keyword>
<comment type="caution">
    <text evidence="1">The sequence shown here is derived from an EMBL/GenBank/DDBJ whole genome shotgun (WGS) entry which is preliminary data.</text>
</comment>
<reference evidence="1" key="1">
    <citation type="journal article" date="2014" name="Int. J. Syst. Evol. Microbiol.">
        <title>Complete genome sequence of Corynebacterium casei LMG S-19264T (=DSM 44701T), isolated from a smear-ripened cheese.</title>
        <authorList>
            <consortium name="US DOE Joint Genome Institute (JGI-PGF)"/>
            <person name="Walter F."/>
            <person name="Albersmeier A."/>
            <person name="Kalinowski J."/>
            <person name="Ruckert C."/>
        </authorList>
    </citation>
    <scope>NUCLEOTIDE SEQUENCE</scope>
    <source>
        <strain evidence="1">CGMCC 1.15493</strain>
    </source>
</reference>
<name>A0A916Y1V0_9HYPH</name>
<organism evidence="1 2">
    <name type="scientific">Aureimonas glaciei</name>
    <dbReference type="NCBI Taxonomy" id="1776957"/>
    <lineage>
        <taxon>Bacteria</taxon>
        <taxon>Pseudomonadati</taxon>
        <taxon>Pseudomonadota</taxon>
        <taxon>Alphaproteobacteria</taxon>
        <taxon>Hyphomicrobiales</taxon>
        <taxon>Aurantimonadaceae</taxon>
        <taxon>Aureimonas</taxon>
    </lineage>
</organism>
<accession>A0A916Y1V0</accession>
<sequence>MTTQERREDSRRRTRLRPGKLLTETGRYLTDCAILDRSSAGARVRLFEAAALSSEMTLFDESETLRWSVRMVWSGDGQAGLCYTSPADPVGAEEAERIAGRYYAV</sequence>
<evidence type="ECO:0000313" key="1">
    <source>
        <dbReference type="EMBL" id="GGD27680.1"/>
    </source>
</evidence>
<gene>
    <name evidence="1" type="ORF">GCM10011335_33490</name>
</gene>
<protein>
    <recommendedName>
        <fullName evidence="3">PilZ domain-containing protein</fullName>
    </recommendedName>
</protein>
<dbReference type="Gene3D" id="2.40.10.220">
    <property type="entry name" value="predicted glycosyltransferase like domains"/>
    <property type="match status" value="1"/>
</dbReference>
<dbReference type="AlphaFoldDB" id="A0A916Y1V0"/>
<reference evidence="1" key="2">
    <citation type="submission" date="2020-09" db="EMBL/GenBank/DDBJ databases">
        <authorList>
            <person name="Sun Q."/>
            <person name="Zhou Y."/>
        </authorList>
    </citation>
    <scope>NUCLEOTIDE SEQUENCE</scope>
    <source>
        <strain evidence="1">CGMCC 1.15493</strain>
    </source>
</reference>
<evidence type="ECO:0008006" key="3">
    <source>
        <dbReference type="Google" id="ProtNLM"/>
    </source>
</evidence>
<dbReference type="Proteomes" id="UP000613160">
    <property type="component" value="Unassembled WGS sequence"/>
</dbReference>
<evidence type="ECO:0000313" key="2">
    <source>
        <dbReference type="Proteomes" id="UP000613160"/>
    </source>
</evidence>
<proteinExistence type="predicted"/>
<dbReference type="RefSeq" id="WP_188852782.1">
    <property type="nucleotide sequence ID" value="NZ_BMJJ01000008.1"/>
</dbReference>
<dbReference type="EMBL" id="BMJJ01000008">
    <property type="protein sequence ID" value="GGD27680.1"/>
    <property type="molecule type" value="Genomic_DNA"/>
</dbReference>